<dbReference type="PROSITE" id="PS00108">
    <property type="entry name" value="PROTEIN_KINASE_ST"/>
    <property type="match status" value="1"/>
</dbReference>
<evidence type="ECO:0000256" key="3">
    <source>
        <dbReference type="ARBA" id="ARBA00022679"/>
    </source>
</evidence>
<reference evidence="13 14" key="1">
    <citation type="submission" date="2019-06" db="EMBL/GenBank/DDBJ databases">
        <title>Sequencing the genomes of 1000 actinobacteria strains.</title>
        <authorList>
            <person name="Klenk H.-P."/>
        </authorList>
    </citation>
    <scope>NUCLEOTIDE SEQUENCE [LARGE SCALE GENOMIC DNA]</scope>
    <source>
        <strain evidence="13 14">DSM 4813</strain>
    </source>
</reference>
<keyword evidence="10" id="KW-0812">Transmembrane</keyword>
<dbReference type="PROSITE" id="PS51178">
    <property type="entry name" value="PASTA"/>
    <property type="match status" value="3"/>
</dbReference>
<comment type="caution">
    <text evidence="13">The sequence shown here is derived from an EMBL/GenBank/DDBJ whole genome shotgun (WGS) entry which is preliminary data.</text>
</comment>
<dbReference type="OrthoDB" id="9762169at2"/>
<dbReference type="GO" id="GO:0045717">
    <property type="term" value="P:negative regulation of fatty acid biosynthetic process"/>
    <property type="evidence" value="ECO:0007669"/>
    <property type="project" value="UniProtKB-ARBA"/>
</dbReference>
<evidence type="ECO:0000256" key="8">
    <source>
        <dbReference type="ARBA" id="ARBA00048679"/>
    </source>
</evidence>
<evidence type="ECO:0000313" key="14">
    <source>
        <dbReference type="Proteomes" id="UP000315389"/>
    </source>
</evidence>
<protein>
    <recommendedName>
        <fullName evidence="1">non-specific serine/threonine protein kinase</fullName>
        <ecNumber evidence="1">2.7.11.1</ecNumber>
    </recommendedName>
</protein>
<accession>A0A542ZVJ3</accession>
<keyword evidence="4" id="KW-0547">Nucleotide-binding</keyword>
<dbReference type="SMART" id="SM00740">
    <property type="entry name" value="PASTA"/>
    <property type="match status" value="4"/>
</dbReference>
<dbReference type="Pfam" id="PF03793">
    <property type="entry name" value="PASTA"/>
    <property type="match status" value="3"/>
</dbReference>
<dbReference type="CDD" id="cd06577">
    <property type="entry name" value="PASTA_pknB"/>
    <property type="match status" value="4"/>
</dbReference>
<dbReference type="CDD" id="cd14014">
    <property type="entry name" value="STKc_PknB_like"/>
    <property type="match status" value="1"/>
</dbReference>
<dbReference type="FunFam" id="1.10.510.10:FF:000021">
    <property type="entry name" value="Serine/threonine protein kinase"/>
    <property type="match status" value="1"/>
</dbReference>
<evidence type="ECO:0000313" key="13">
    <source>
        <dbReference type="EMBL" id="TQL64341.1"/>
    </source>
</evidence>
<sequence length="694" mass="73626">MTTPQADRLIGITIDGRYRVVRRLASGGMATVYIAVDERLDRDVALKVMHPHLAQAPGGADFVARFRREAKAAARLAHPNLVAVHDQGIDGGVSYLVMELVSGTNLRARVNELPPLRVREALAIIEDVLSAVATVHHAGLVHRDIKPENILLSADGRVKVADFGLARAVTEVTAASTGTIFGTVAYLAPELIDRGYADARTDIYAIGATFYEVLTGKPLFGGSTAIQIALQHLNAPSPLVRESLPWLPTEVEQLLAGMIARDPDDRFTDATAAKTSLRQVRAQLSEQVLDMPVLTPAALEDEPTDEIGSRSSLDQASADHDSEPAIDSGEIASADAHPNEVSDLASPPTESTGAVANAGVAHTLAIDMQRTLPHRLLQTEDSSPAVSDPGRAGRRRSRFATRLVIGLVIVLAIAGGGYFVYNGVGPGAYRMVPQAGTVGAADSAEQALIAAGFDTSRTSEYSDTVRAGQLITTDPEAGTRVRKGSTVELVVSLGVQHFEVPTKLIGSRKAAAITAIKEAGFAEPTITTAYYDDVDKGAVTAVSVPEGSQQPHDTLIALTVSGGKQPVQIPNVVGHPQKDAKKDVEALRLTWHKADSQYSDTVPRGSVISQDPVAGTSGHVLDTVTVVVSRGPELVVVPDVRGLSEDGAVTELLNAGLKFEVNRYLGAYFDKVRFQSEEPNSEVPKGTKVTITVW</sequence>
<evidence type="ECO:0000256" key="9">
    <source>
        <dbReference type="SAM" id="MobiDB-lite"/>
    </source>
</evidence>
<proteinExistence type="predicted"/>
<feature type="domain" description="PASTA" evidence="12">
    <location>
        <begin position="631"/>
        <end position="694"/>
    </location>
</feature>
<evidence type="ECO:0000256" key="5">
    <source>
        <dbReference type="ARBA" id="ARBA00022777"/>
    </source>
</evidence>
<dbReference type="NCBIfam" id="NF033483">
    <property type="entry name" value="PknB_PASTA_kin"/>
    <property type="match status" value="1"/>
</dbReference>
<dbReference type="SUPFAM" id="SSF56112">
    <property type="entry name" value="Protein kinase-like (PK-like)"/>
    <property type="match status" value="1"/>
</dbReference>
<dbReference type="FunFam" id="3.30.200.20:FF:000035">
    <property type="entry name" value="Serine/threonine protein kinase Stk1"/>
    <property type="match status" value="1"/>
</dbReference>
<gene>
    <name evidence="13" type="ORF">FB461_0843</name>
</gene>
<dbReference type="Gene3D" id="3.30.10.20">
    <property type="match status" value="4"/>
</dbReference>
<keyword evidence="6" id="KW-0067">ATP-binding</keyword>
<comment type="catalytic activity">
    <reaction evidence="8">
        <text>L-seryl-[protein] + ATP = O-phospho-L-seryl-[protein] + ADP + H(+)</text>
        <dbReference type="Rhea" id="RHEA:17989"/>
        <dbReference type="Rhea" id="RHEA-COMP:9863"/>
        <dbReference type="Rhea" id="RHEA-COMP:11604"/>
        <dbReference type="ChEBI" id="CHEBI:15378"/>
        <dbReference type="ChEBI" id="CHEBI:29999"/>
        <dbReference type="ChEBI" id="CHEBI:30616"/>
        <dbReference type="ChEBI" id="CHEBI:83421"/>
        <dbReference type="ChEBI" id="CHEBI:456216"/>
        <dbReference type="EC" id="2.7.11.1"/>
    </reaction>
</comment>
<name>A0A542ZVJ3_RARFA</name>
<dbReference type="InterPro" id="IPR005543">
    <property type="entry name" value="PASTA_dom"/>
</dbReference>
<dbReference type="SMART" id="SM00220">
    <property type="entry name" value="S_TKc"/>
    <property type="match status" value="1"/>
</dbReference>
<comment type="catalytic activity">
    <reaction evidence="7">
        <text>L-threonyl-[protein] + ATP = O-phospho-L-threonyl-[protein] + ADP + H(+)</text>
        <dbReference type="Rhea" id="RHEA:46608"/>
        <dbReference type="Rhea" id="RHEA-COMP:11060"/>
        <dbReference type="Rhea" id="RHEA-COMP:11605"/>
        <dbReference type="ChEBI" id="CHEBI:15378"/>
        <dbReference type="ChEBI" id="CHEBI:30013"/>
        <dbReference type="ChEBI" id="CHEBI:30616"/>
        <dbReference type="ChEBI" id="CHEBI:61977"/>
        <dbReference type="ChEBI" id="CHEBI:456216"/>
        <dbReference type="EC" id="2.7.11.1"/>
    </reaction>
</comment>
<feature type="domain" description="PASTA" evidence="12">
    <location>
        <begin position="563"/>
        <end position="630"/>
    </location>
</feature>
<evidence type="ECO:0000256" key="1">
    <source>
        <dbReference type="ARBA" id="ARBA00012513"/>
    </source>
</evidence>
<evidence type="ECO:0000259" key="12">
    <source>
        <dbReference type="PROSITE" id="PS51178"/>
    </source>
</evidence>
<keyword evidence="10" id="KW-0472">Membrane</keyword>
<dbReference type="Gene3D" id="3.30.200.20">
    <property type="entry name" value="Phosphorylase Kinase, domain 1"/>
    <property type="match status" value="1"/>
</dbReference>
<evidence type="ECO:0000256" key="7">
    <source>
        <dbReference type="ARBA" id="ARBA00047899"/>
    </source>
</evidence>
<keyword evidence="2" id="KW-0723">Serine/threonine-protein kinase</keyword>
<dbReference type="GO" id="GO:0005524">
    <property type="term" value="F:ATP binding"/>
    <property type="evidence" value="ECO:0007669"/>
    <property type="project" value="UniProtKB-KW"/>
</dbReference>
<feature type="transmembrane region" description="Helical" evidence="10">
    <location>
        <begin position="399"/>
        <end position="421"/>
    </location>
</feature>
<dbReference type="Proteomes" id="UP000315389">
    <property type="component" value="Unassembled WGS sequence"/>
</dbReference>
<dbReference type="PROSITE" id="PS50011">
    <property type="entry name" value="PROTEIN_KINASE_DOM"/>
    <property type="match status" value="1"/>
</dbReference>
<evidence type="ECO:0000256" key="4">
    <source>
        <dbReference type="ARBA" id="ARBA00022741"/>
    </source>
</evidence>
<dbReference type="PANTHER" id="PTHR43289">
    <property type="entry name" value="MITOGEN-ACTIVATED PROTEIN KINASE KINASE KINASE 20-RELATED"/>
    <property type="match status" value="1"/>
</dbReference>
<dbReference type="InterPro" id="IPR011009">
    <property type="entry name" value="Kinase-like_dom_sf"/>
</dbReference>
<feature type="domain" description="PASTA" evidence="12">
    <location>
        <begin position="425"/>
        <end position="493"/>
    </location>
</feature>
<evidence type="ECO:0000256" key="6">
    <source>
        <dbReference type="ARBA" id="ARBA00022840"/>
    </source>
</evidence>
<dbReference type="RefSeq" id="WP_142119215.1">
    <property type="nucleotide sequence ID" value="NZ_BAAASV010000003.1"/>
</dbReference>
<dbReference type="PANTHER" id="PTHR43289:SF34">
    <property type="entry name" value="SERINE_THREONINE-PROTEIN KINASE YBDM-RELATED"/>
    <property type="match status" value="1"/>
</dbReference>
<dbReference type="InterPro" id="IPR008271">
    <property type="entry name" value="Ser/Thr_kinase_AS"/>
</dbReference>
<keyword evidence="5 13" id="KW-0418">Kinase</keyword>
<dbReference type="Gene3D" id="1.10.510.10">
    <property type="entry name" value="Transferase(Phosphotransferase) domain 1"/>
    <property type="match status" value="1"/>
</dbReference>
<dbReference type="Pfam" id="PF00069">
    <property type="entry name" value="Pkinase"/>
    <property type="match status" value="1"/>
</dbReference>
<evidence type="ECO:0000256" key="2">
    <source>
        <dbReference type="ARBA" id="ARBA00022527"/>
    </source>
</evidence>
<organism evidence="13 14">
    <name type="scientific">Rarobacter faecitabidus</name>
    <dbReference type="NCBI Taxonomy" id="13243"/>
    <lineage>
        <taxon>Bacteria</taxon>
        <taxon>Bacillati</taxon>
        <taxon>Actinomycetota</taxon>
        <taxon>Actinomycetes</taxon>
        <taxon>Micrococcales</taxon>
        <taxon>Rarobacteraceae</taxon>
        <taxon>Rarobacter</taxon>
    </lineage>
</organism>
<keyword evidence="14" id="KW-1185">Reference proteome</keyword>
<feature type="region of interest" description="Disordered" evidence="9">
    <location>
        <begin position="299"/>
        <end position="326"/>
    </location>
</feature>
<dbReference type="GO" id="GO:0004674">
    <property type="term" value="F:protein serine/threonine kinase activity"/>
    <property type="evidence" value="ECO:0007669"/>
    <property type="project" value="UniProtKB-KW"/>
</dbReference>
<dbReference type="InterPro" id="IPR000719">
    <property type="entry name" value="Prot_kinase_dom"/>
</dbReference>
<evidence type="ECO:0000256" key="10">
    <source>
        <dbReference type="SAM" id="Phobius"/>
    </source>
</evidence>
<dbReference type="EMBL" id="VFOS01000001">
    <property type="protein sequence ID" value="TQL64341.1"/>
    <property type="molecule type" value="Genomic_DNA"/>
</dbReference>
<evidence type="ECO:0000259" key="11">
    <source>
        <dbReference type="PROSITE" id="PS50011"/>
    </source>
</evidence>
<keyword evidence="10" id="KW-1133">Transmembrane helix</keyword>
<feature type="domain" description="Protein kinase" evidence="11">
    <location>
        <begin position="18"/>
        <end position="294"/>
    </location>
</feature>
<keyword evidence="3" id="KW-0808">Transferase</keyword>
<dbReference type="EC" id="2.7.11.1" evidence="1"/>
<dbReference type="AlphaFoldDB" id="A0A542ZVJ3"/>